<dbReference type="PANTHER" id="PTHR19375">
    <property type="entry name" value="HEAT SHOCK PROTEIN 70KDA"/>
    <property type="match status" value="1"/>
</dbReference>
<protein>
    <submittedName>
        <fullName evidence="4">Hsp70 family protein</fullName>
    </submittedName>
</protein>
<dbReference type="Gene3D" id="3.90.640.10">
    <property type="entry name" value="Actin, Chain A, domain 4"/>
    <property type="match status" value="1"/>
</dbReference>
<dbReference type="InterPro" id="IPR013126">
    <property type="entry name" value="Hsp_70_fam"/>
</dbReference>
<dbReference type="InterPro" id="IPR029047">
    <property type="entry name" value="HSP70_peptide-bd_sf"/>
</dbReference>
<dbReference type="Pfam" id="PF00012">
    <property type="entry name" value="HSP70"/>
    <property type="match status" value="1"/>
</dbReference>
<evidence type="ECO:0000313" key="5">
    <source>
        <dbReference type="Proteomes" id="UP000664601"/>
    </source>
</evidence>
<keyword evidence="1" id="KW-0547">Nucleotide-binding</keyword>
<organism evidence="4 5">
    <name type="scientific">Candidatus Enterococcus moelleringii</name>
    <dbReference type="NCBI Taxonomy" id="2815325"/>
    <lineage>
        <taxon>Bacteria</taxon>
        <taxon>Bacillati</taxon>
        <taxon>Bacillota</taxon>
        <taxon>Bacilli</taxon>
        <taxon>Lactobacillales</taxon>
        <taxon>Enterococcaceae</taxon>
        <taxon>Enterococcus</taxon>
    </lineage>
</organism>
<dbReference type="SUPFAM" id="SSF53067">
    <property type="entry name" value="Actin-like ATPase domain"/>
    <property type="match status" value="2"/>
</dbReference>
<dbReference type="Gene3D" id="3.30.420.40">
    <property type="match status" value="2"/>
</dbReference>
<keyword evidence="2" id="KW-0067">ATP-binding</keyword>
<name>A0ABS3L9K6_9ENTE</name>
<comment type="caution">
    <text evidence="4">The sequence shown here is derived from an EMBL/GenBank/DDBJ whole genome shotgun (WGS) entry which is preliminary data.</text>
</comment>
<dbReference type="EMBL" id="JAFREM010000014">
    <property type="protein sequence ID" value="MBO1306309.1"/>
    <property type="molecule type" value="Genomic_DNA"/>
</dbReference>
<accession>A0ABS3L9K6</accession>
<keyword evidence="3" id="KW-0143">Chaperone</keyword>
<evidence type="ECO:0000256" key="2">
    <source>
        <dbReference type="ARBA" id="ARBA00022840"/>
    </source>
</evidence>
<dbReference type="InterPro" id="IPR043129">
    <property type="entry name" value="ATPase_NBD"/>
</dbReference>
<reference evidence="4 5" key="1">
    <citation type="submission" date="2021-03" db="EMBL/GenBank/DDBJ databases">
        <title>Enterococcal diversity collection.</title>
        <authorList>
            <person name="Gilmore M.S."/>
            <person name="Schwartzman J."/>
            <person name="Van Tyne D."/>
            <person name="Martin M."/>
            <person name="Earl A.M."/>
            <person name="Manson A.L."/>
            <person name="Straub T."/>
            <person name="Salamzade R."/>
            <person name="Saavedra J."/>
            <person name="Lebreton F."/>
            <person name="Prichula J."/>
            <person name="Schaufler K."/>
            <person name="Gaca A."/>
            <person name="Sgardioli B."/>
            <person name="Wagenaar J."/>
            <person name="Strong T."/>
        </authorList>
    </citation>
    <scope>NUCLEOTIDE SEQUENCE [LARGE SCALE GENOMIC DNA]</scope>
    <source>
        <strain evidence="4 5">669A</strain>
    </source>
</reference>
<evidence type="ECO:0000256" key="3">
    <source>
        <dbReference type="ARBA" id="ARBA00023186"/>
    </source>
</evidence>
<dbReference type="RefSeq" id="WP_207673242.1">
    <property type="nucleotide sequence ID" value="NZ_JAFREM010000014.1"/>
</dbReference>
<evidence type="ECO:0000313" key="4">
    <source>
        <dbReference type="EMBL" id="MBO1306309.1"/>
    </source>
</evidence>
<dbReference type="PRINTS" id="PR00301">
    <property type="entry name" value="HEATSHOCK70"/>
</dbReference>
<sequence length="491" mass="54730">MKIGIDFGTSFSMPAVVVNGAPRTLLPNGEYAIPSVFYYDTEVGVQIGKAAEDNADFQPLNVKRDIKMELSTNCAAFVADGMTFSAKQIINYIFEEIRKVSLNESKRRELVSQKIDGAVISVPVAFTLRELNLIREAAESPNSDGKDVLNVLGFIREPVAAAISYFNAPNSEDNKTILVYDLGGGTCDVAIVRSSKNASEWYTVIDSDMDRIGGREWDKALIKLIKQKYQEKTGHLDFDAEMENKILKQAINVKHILSDQRVARASVTLSGKTYSCVITVEEFERATANILQSTMQLVNKLIEKCNVPIDYIVCVGGSSNMPQIRKNFESSYPEIPVKLYEPEKAIAYGAAIYAEHLTEKNFLSDICKFSYGALYLDSLSRYQGKKREIINNIIYKGTQLPASSESTSYHIRSGRYTIELPIYESEKTERIYLPTEGTHIGDILIECSENSKESDATLLKMAIDPNGLMTLNAIEVRTGDQVTAEIRLNDF</sequence>
<dbReference type="Proteomes" id="UP000664601">
    <property type="component" value="Unassembled WGS sequence"/>
</dbReference>
<dbReference type="Gene3D" id="2.60.34.10">
    <property type="entry name" value="Substrate Binding Domain Of DNAk, Chain A, domain 1"/>
    <property type="match status" value="1"/>
</dbReference>
<evidence type="ECO:0000256" key="1">
    <source>
        <dbReference type="ARBA" id="ARBA00022741"/>
    </source>
</evidence>
<gene>
    <name evidence="4" type="ORF">JZO70_09065</name>
</gene>
<proteinExistence type="predicted"/>
<keyword evidence="5" id="KW-1185">Reference proteome</keyword>
<dbReference type="SUPFAM" id="SSF100920">
    <property type="entry name" value="Heat shock protein 70kD (HSP70), peptide-binding domain"/>
    <property type="match status" value="1"/>
</dbReference>